<reference evidence="2 3" key="1">
    <citation type="submission" date="2022-06" db="EMBL/GenBank/DDBJ databases">
        <title>Mesorhizobium sp. strain RP14 Genome sequencing and assembly.</title>
        <authorList>
            <person name="Kim I."/>
        </authorList>
    </citation>
    <scope>NUCLEOTIDE SEQUENCE [LARGE SCALE GENOMIC DNA]</scope>
    <source>
        <strain evidence="3">RP14(2022)</strain>
    </source>
</reference>
<sequence length="134" mass="13087">MVVGEAMIVAGIGCKGGASTDAVLGAISAALNSYAVNAAQLDALATSKRKAAEPGIRGAAHTLALAVHALDDDALRATQHLTLTHSSFSMAVAGVSSLSEAAALAASGPGSRLLGPRIARNGVTCALATDGVIP</sequence>
<dbReference type="InterPro" id="IPR002750">
    <property type="entry name" value="CobE/GbiG_C"/>
</dbReference>
<dbReference type="EMBL" id="JAMXQS010000004">
    <property type="protein sequence ID" value="MCO6049793.1"/>
    <property type="molecule type" value="Genomic_DNA"/>
</dbReference>
<proteinExistence type="predicted"/>
<dbReference type="PANTHER" id="PTHR37477">
    <property type="entry name" value="COBALT-PRECORRIN-5A HYDROLASE"/>
    <property type="match status" value="1"/>
</dbReference>
<evidence type="ECO:0000259" key="1">
    <source>
        <dbReference type="Pfam" id="PF01890"/>
    </source>
</evidence>
<organism evidence="2 3">
    <name type="scientific">Mesorhizobium liriopis</name>
    <dbReference type="NCBI Taxonomy" id="2953882"/>
    <lineage>
        <taxon>Bacteria</taxon>
        <taxon>Pseudomonadati</taxon>
        <taxon>Pseudomonadota</taxon>
        <taxon>Alphaproteobacteria</taxon>
        <taxon>Hyphomicrobiales</taxon>
        <taxon>Phyllobacteriaceae</taxon>
        <taxon>Mesorhizobium</taxon>
    </lineage>
</organism>
<evidence type="ECO:0000313" key="3">
    <source>
        <dbReference type="Proteomes" id="UP001205906"/>
    </source>
</evidence>
<name>A0ABT1C5L4_9HYPH</name>
<feature type="domain" description="CobE/GbiG C-terminal" evidence="1">
    <location>
        <begin position="8"/>
        <end position="128"/>
    </location>
</feature>
<dbReference type="SUPFAM" id="SSF159664">
    <property type="entry name" value="CobE/GbiG C-terminal domain-like"/>
    <property type="match status" value="1"/>
</dbReference>
<comment type="caution">
    <text evidence="2">The sequence shown here is derived from an EMBL/GenBank/DDBJ whole genome shotgun (WGS) entry which is preliminary data.</text>
</comment>
<dbReference type="PANTHER" id="PTHR37477:SF1">
    <property type="entry name" value="COBALT-PRECORRIN-5A HYDROLASE"/>
    <property type="match status" value="1"/>
</dbReference>
<dbReference type="Pfam" id="PF01890">
    <property type="entry name" value="CbiG_C"/>
    <property type="match status" value="1"/>
</dbReference>
<accession>A0ABT1C5L4</accession>
<dbReference type="Proteomes" id="UP001205906">
    <property type="component" value="Unassembled WGS sequence"/>
</dbReference>
<evidence type="ECO:0000313" key="2">
    <source>
        <dbReference type="EMBL" id="MCO6049793.1"/>
    </source>
</evidence>
<keyword evidence="3" id="KW-1185">Reference proteome</keyword>
<gene>
    <name evidence="2" type="ORF">NGM99_08300</name>
</gene>
<dbReference type="InterPro" id="IPR052553">
    <property type="entry name" value="CbiG_hydrolase"/>
</dbReference>
<dbReference type="RefSeq" id="WP_252817925.1">
    <property type="nucleotide sequence ID" value="NZ_JAMXQS010000004.1"/>
</dbReference>
<dbReference type="InterPro" id="IPR036518">
    <property type="entry name" value="CobE/GbiG_C_sf"/>
</dbReference>
<protein>
    <submittedName>
        <fullName evidence="2">Cobalamin biosynthesis protein</fullName>
    </submittedName>
</protein>
<dbReference type="Gene3D" id="3.30.420.180">
    <property type="entry name" value="CobE/GbiG C-terminal domain"/>
    <property type="match status" value="1"/>
</dbReference>